<dbReference type="EMBL" id="AZFJ01000036">
    <property type="protein sequence ID" value="KRL86889.1"/>
    <property type="molecule type" value="Genomic_DNA"/>
</dbReference>
<dbReference type="STRING" id="1423783.FC50_GL000079"/>
<dbReference type="PANTHER" id="PTHR43201">
    <property type="entry name" value="ACYL-COA SYNTHETASE"/>
    <property type="match status" value="1"/>
</dbReference>
<proteinExistence type="inferred from homology"/>
<dbReference type="Pfam" id="PF13193">
    <property type="entry name" value="AMP-binding_C"/>
    <property type="match status" value="1"/>
</dbReference>
<sequence length="511" mass="54740">MTQLTDAINQQINNHEHNHMIKDLNTGTWLTGAAVREQRDALATNLRNAGVGAGDIVLISLPNGPDNIIALYATLALHAVAYTVNPAMPVPELATLLHRHHYGALILGPNHAEQSGELAQLADVNLSIQVSDATATTPVFTVSSQAVATNDQLTAFQQHTASPIGVLMYTSGTTGDPKAVVLTHDQLLAAAKDIAESQALTPLDRTLVVLPLFHINAQVISVLATTISGGKLIVAQKFSAHRFWSWVQDERITWLSGAPAIIAILLKTRPAVRPQVAQLRFIRSASAPLLPNVQRDFEDYFHVPIVQGYGMTEAASQITVNPVDQPKVGSVGRPTGTDLVILDEDDTPLAAGATGEIALHGEHVITSYLDPKYQSDFRHGWFHTGDVGYLDDDGYLFIVGRKKELINHGGDKISPAEIENVLTQHPAINQVAVVGLPDEIYGESVTAAVVLNPGFTGDTTLTGQLTQFASARLSRFKVPGQFVYVDSLAAGPTGKIQHTRVKNSLLATTAG</sequence>
<dbReference type="Pfam" id="PF00501">
    <property type="entry name" value="AMP-binding"/>
    <property type="match status" value="1"/>
</dbReference>
<reference evidence="5 6" key="1">
    <citation type="journal article" date="2015" name="Genome Announc.">
        <title>Expanding the biotechnology potential of lactobacilli through comparative genomics of 213 strains and associated genera.</title>
        <authorList>
            <person name="Sun Z."/>
            <person name="Harris H.M."/>
            <person name="McCann A."/>
            <person name="Guo C."/>
            <person name="Argimon S."/>
            <person name="Zhang W."/>
            <person name="Yang X."/>
            <person name="Jeffery I.B."/>
            <person name="Cooney J.C."/>
            <person name="Kagawa T.F."/>
            <person name="Liu W."/>
            <person name="Song Y."/>
            <person name="Salvetti E."/>
            <person name="Wrobel A."/>
            <person name="Rasinkangas P."/>
            <person name="Parkhill J."/>
            <person name="Rea M.C."/>
            <person name="O'Sullivan O."/>
            <person name="Ritari J."/>
            <person name="Douillard F.P."/>
            <person name="Paul Ross R."/>
            <person name="Yang R."/>
            <person name="Briner A.E."/>
            <person name="Felis G.E."/>
            <person name="de Vos W.M."/>
            <person name="Barrangou R."/>
            <person name="Klaenhammer T.R."/>
            <person name="Caufield P.W."/>
            <person name="Cui Y."/>
            <person name="Zhang H."/>
            <person name="O'Toole P.W."/>
        </authorList>
    </citation>
    <scope>NUCLEOTIDE SEQUENCE [LARGE SCALE GENOMIC DNA]</scope>
    <source>
        <strain evidence="5 6">DSM 15945</strain>
    </source>
</reference>
<name>A0A0R1U0A9_9LACO</name>
<comment type="caution">
    <text evidence="5">The sequence shown here is derived from an EMBL/GenBank/DDBJ whole genome shotgun (WGS) entry which is preliminary data.</text>
</comment>
<organism evidence="5 6">
    <name type="scientific">Lacticaseibacillus pantheris DSM 15945 = JCM 12539 = NBRC 106106</name>
    <dbReference type="NCBI Taxonomy" id="1423783"/>
    <lineage>
        <taxon>Bacteria</taxon>
        <taxon>Bacillati</taxon>
        <taxon>Bacillota</taxon>
        <taxon>Bacilli</taxon>
        <taxon>Lactobacillales</taxon>
        <taxon>Lactobacillaceae</taxon>
        <taxon>Lacticaseibacillus</taxon>
    </lineage>
</organism>
<evidence type="ECO:0000256" key="1">
    <source>
        <dbReference type="ARBA" id="ARBA00006432"/>
    </source>
</evidence>
<evidence type="ECO:0000313" key="6">
    <source>
        <dbReference type="Proteomes" id="UP000051922"/>
    </source>
</evidence>
<keyword evidence="6" id="KW-1185">Reference proteome</keyword>
<dbReference type="InterPro" id="IPR020845">
    <property type="entry name" value="AMP-binding_CS"/>
</dbReference>
<evidence type="ECO:0000259" key="3">
    <source>
        <dbReference type="Pfam" id="PF00501"/>
    </source>
</evidence>
<dbReference type="InterPro" id="IPR000873">
    <property type="entry name" value="AMP-dep_synth/lig_dom"/>
</dbReference>
<comment type="similarity">
    <text evidence="1">Belongs to the ATP-dependent AMP-binding enzyme family.</text>
</comment>
<dbReference type="Gene3D" id="3.30.300.30">
    <property type="match status" value="1"/>
</dbReference>
<dbReference type="PATRIC" id="fig|1423783.4.peg.87"/>
<dbReference type="PANTHER" id="PTHR43201:SF5">
    <property type="entry name" value="MEDIUM-CHAIN ACYL-COA LIGASE ACSF2, MITOCHONDRIAL"/>
    <property type="match status" value="1"/>
</dbReference>
<dbReference type="RefSeq" id="WP_054651594.1">
    <property type="nucleotide sequence ID" value="NZ_AZFJ01000036.1"/>
</dbReference>
<dbReference type="Proteomes" id="UP000051922">
    <property type="component" value="Unassembled WGS sequence"/>
</dbReference>
<evidence type="ECO:0000259" key="4">
    <source>
        <dbReference type="Pfam" id="PF13193"/>
    </source>
</evidence>
<keyword evidence="2 5" id="KW-0436">Ligase</keyword>
<dbReference type="OrthoDB" id="9762242at2"/>
<dbReference type="InterPro" id="IPR025110">
    <property type="entry name" value="AMP-bd_C"/>
</dbReference>
<dbReference type="GO" id="GO:0031956">
    <property type="term" value="F:medium-chain fatty acid-CoA ligase activity"/>
    <property type="evidence" value="ECO:0007669"/>
    <property type="project" value="TreeGrafter"/>
</dbReference>
<feature type="domain" description="AMP-dependent synthetase/ligase" evidence="3">
    <location>
        <begin position="11"/>
        <end position="369"/>
    </location>
</feature>
<accession>A0A0R1U0A9</accession>
<dbReference type="GO" id="GO:0006631">
    <property type="term" value="P:fatty acid metabolic process"/>
    <property type="evidence" value="ECO:0007669"/>
    <property type="project" value="TreeGrafter"/>
</dbReference>
<dbReference type="PROSITE" id="PS00455">
    <property type="entry name" value="AMP_BINDING"/>
    <property type="match status" value="1"/>
</dbReference>
<gene>
    <name evidence="5" type="ORF">FC50_GL000079</name>
</gene>
<dbReference type="InterPro" id="IPR045851">
    <property type="entry name" value="AMP-bd_C_sf"/>
</dbReference>
<dbReference type="AlphaFoldDB" id="A0A0R1U0A9"/>
<evidence type="ECO:0000256" key="2">
    <source>
        <dbReference type="ARBA" id="ARBA00022598"/>
    </source>
</evidence>
<dbReference type="Gene3D" id="3.40.50.12780">
    <property type="entry name" value="N-terminal domain of ligase-like"/>
    <property type="match status" value="1"/>
</dbReference>
<feature type="domain" description="AMP-binding enzyme C-terminal" evidence="4">
    <location>
        <begin position="417"/>
        <end position="495"/>
    </location>
</feature>
<evidence type="ECO:0000313" key="5">
    <source>
        <dbReference type="EMBL" id="KRL86889.1"/>
    </source>
</evidence>
<dbReference type="InterPro" id="IPR042099">
    <property type="entry name" value="ANL_N_sf"/>
</dbReference>
<protein>
    <submittedName>
        <fullName evidence="5">Acyl-CoA synthetase (AMP-forming) AMP-acid ligase II</fullName>
    </submittedName>
</protein>
<dbReference type="SUPFAM" id="SSF56801">
    <property type="entry name" value="Acetyl-CoA synthetase-like"/>
    <property type="match status" value="1"/>
</dbReference>